<accession>A0A550C846</accession>
<dbReference type="InterPro" id="IPR036875">
    <property type="entry name" value="Znf_CCHC_sf"/>
</dbReference>
<keyword evidence="2" id="KW-0862">Zinc</keyword>
<reference evidence="4 5" key="1">
    <citation type="journal article" date="2019" name="New Phytol.">
        <title>Comparative genomics reveals unique wood-decay strategies and fruiting body development in the Schizophyllaceae.</title>
        <authorList>
            <person name="Almasi E."/>
            <person name="Sahu N."/>
            <person name="Krizsan K."/>
            <person name="Balint B."/>
            <person name="Kovacs G.M."/>
            <person name="Kiss B."/>
            <person name="Cseklye J."/>
            <person name="Drula E."/>
            <person name="Henrissat B."/>
            <person name="Nagy I."/>
            <person name="Chovatia M."/>
            <person name="Adam C."/>
            <person name="LaButti K."/>
            <person name="Lipzen A."/>
            <person name="Riley R."/>
            <person name="Grigoriev I.V."/>
            <person name="Nagy L.G."/>
        </authorList>
    </citation>
    <scope>NUCLEOTIDE SEQUENCE [LARGE SCALE GENOMIC DNA]</scope>
    <source>
        <strain evidence="4 5">NL-1724</strain>
    </source>
</reference>
<dbReference type="InterPro" id="IPR001878">
    <property type="entry name" value="Znf_CCHC"/>
</dbReference>
<evidence type="ECO:0000256" key="2">
    <source>
        <dbReference type="PROSITE-ProRule" id="PRU00047"/>
    </source>
</evidence>
<evidence type="ECO:0000259" key="3">
    <source>
        <dbReference type="PROSITE" id="PS50158"/>
    </source>
</evidence>
<name>A0A550C846_9AGAR</name>
<keyword evidence="5" id="KW-1185">Reference proteome</keyword>
<organism evidence="4 5">
    <name type="scientific">Schizophyllum amplum</name>
    <dbReference type="NCBI Taxonomy" id="97359"/>
    <lineage>
        <taxon>Eukaryota</taxon>
        <taxon>Fungi</taxon>
        <taxon>Dikarya</taxon>
        <taxon>Basidiomycota</taxon>
        <taxon>Agaricomycotina</taxon>
        <taxon>Agaricomycetes</taxon>
        <taxon>Agaricomycetidae</taxon>
        <taxon>Agaricales</taxon>
        <taxon>Schizophyllaceae</taxon>
        <taxon>Schizophyllum</taxon>
    </lineage>
</organism>
<keyword evidence="2" id="KW-0479">Metal-binding</keyword>
<dbReference type="GO" id="GO:0003676">
    <property type="term" value="F:nucleic acid binding"/>
    <property type="evidence" value="ECO:0007669"/>
    <property type="project" value="InterPro"/>
</dbReference>
<dbReference type="Proteomes" id="UP000320762">
    <property type="component" value="Unassembled WGS sequence"/>
</dbReference>
<dbReference type="SUPFAM" id="SSF57756">
    <property type="entry name" value="Retrovirus zinc finger-like domains"/>
    <property type="match status" value="1"/>
</dbReference>
<dbReference type="EMBL" id="VDMD01000019">
    <property type="protein sequence ID" value="TRM60971.1"/>
    <property type="molecule type" value="Genomic_DNA"/>
</dbReference>
<sequence>RTENLALEMNSESSRDWIFSRGVLDLWVHNIGSTGFEPVRPSYTVIAFNVPLTHVVEDNTEIEEVNSYDTGSILRGLWAKNPAFRKPSQMTGHLLLEFANAEDANRAINEGLTICHKRVEIEKRKREPPRCRRCNTHGHYAASCREAMDAICGTCGDTHATASCTSTKRFCCNCRMHGHAAWARDCPTFLRKKAEQDERDVENSLPYYITDE</sequence>
<keyword evidence="1" id="KW-0507">mRNA processing</keyword>
<protein>
    <recommendedName>
        <fullName evidence="3">CCHC-type domain-containing protein</fullName>
    </recommendedName>
</protein>
<feature type="non-terminal residue" evidence="4">
    <location>
        <position position="1"/>
    </location>
</feature>
<dbReference type="PROSITE" id="PS50158">
    <property type="entry name" value="ZF_CCHC"/>
    <property type="match status" value="1"/>
</dbReference>
<evidence type="ECO:0000256" key="1">
    <source>
        <dbReference type="ARBA" id="ARBA00022664"/>
    </source>
</evidence>
<gene>
    <name evidence="4" type="ORF">BD626DRAFT_354885</name>
</gene>
<dbReference type="OrthoDB" id="4230923at2759"/>
<dbReference type="GO" id="GO:0008270">
    <property type="term" value="F:zinc ion binding"/>
    <property type="evidence" value="ECO:0007669"/>
    <property type="project" value="UniProtKB-KW"/>
</dbReference>
<proteinExistence type="predicted"/>
<dbReference type="GO" id="GO:0006397">
    <property type="term" value="P:mRNA processing"/>
    <property type="evidence" value="ECO:0007669"/>
    <property type="project" value="UniProtKB-KW"/>
</dbReference>
<feature type="domain" description="CCHC-type" evidence="3">
    <location>
        <begin position="130"/>
        <end position="146"/>
    </location>
</feature>
<evidence type="ECO:0000313" key="4">
    <source>
        <dbReference type="EMBL" id="TRM60971.1"/>
    </source>
</evidence>
<evidence type="ECO:0000313" key="5">
    <source>
        <dbReference type="Proteomes" id="UP000320762"/>
    </source>
</evidence>
<dbReference type="STRING" id="97359.A0A550C846"/>
<feature type="non-terminal residue" evidence="4">
    <location>
        <position position="212"/>
    </location>
</feature>
<dbReference type="AlphaFoldDB" id="A0A550C846"/>
<keyword evidence="2" id="KW-0863">Zinc-finger</keyword>
<comment type="caution">
    <text evidence="4">The sequence shown here is derived from an EMBL/GenBank/DDBJ whole genome shotgun (WGS) entry which is preliminary data.</text>
</comment>